<evidence type="ECO:0000313" key="3">
    <source>
        <dbReference type="Proteomes" id="UP000324927"/>
    </source>
</evidence>
<evidence type="ECO:0000313" key="2">
    <source>
        <dbReference type="EMBL" id="KAA0590242.1"/>
    </source>
</evidence>
<dbReference type="EMBL" id="VTTN01000023">
    <property type="protein sequence ID" value="KAA0590242.1"/>
    <property type="molecule type" value="Genomic_DNA"/>
</dbReference>
<dbReference type="OrthoDB" id="8114941at2"/>
<sequence>MPSPLSPENRHTVPRRAAPSLTADRIDLETRRLAVLDRRIDSHTREMDGLRWQIAQTVDPVERARIADEFRTKVRDLSQTRTQASDMRGRLESMRAEAAPPAPGDRVSVTYGRTGETYEATFEGTRGPRTLVRRDDGRLFTPITSAHTIERVQQSAPAASAPQRTTQPKAASLFQFLTAKGGIQDQGGELRTKDLHRAFVPGGGKLVRANGLPLDRARELAAEAGYLRPSDRGDRFGRTDVADLLDTIDREARGAKVYPLDDTADMASSRAGRGQAEEEAFRLDAARREVAEYTDGAGLRMAPEEVDGASRLMIEDGLPADEAVGEMIERSMCCDRIEVSVAGAK</sequence>
<evidence type="ECO:0000256" key="1">
    <source>
        <dbReference type="SAM" id="MobiDB-lite"/>
    </source>
</evidence>
<comment type="caution">
    <text evidence="2">The sequence shown here is derived from an EMBL/GenBank/DDBJ whole genome shotgun (WGS) entry which is preliminary data.</text>
</comment>
<keyword evidence="3" id="KW-1185">Reference proteome</keyword>
<dbReference type="Proteomes" id="UP000324927">
    <property type="component" value="Unassembled WGS sequence"/>
</dbReference>
<name>A0A5A9G9M3_AZOLI</name>
<gene>
    <name evidence="2" type="ORF">FZ942_31650</name>
</gene>
<protein>
    <submittedName>
        <fullName evidence="2">Uncharacterized protein</fullName>
    </submittedName>
</protein>
<reference evidence="2 3" key="1">
    <citation type="submission" date="2019-08" db="EMBL/GenBank/DDBJ databases">
        <authorList>
            <person name="Grouzdev D."/>
            <person name="Tikhonova E."/>
            <person name="Kravchenko I."/>
        </authorList>
    </citation>
    <scope>NUCLEOTIDE SEQUENCE [LARGE SCALE GENOMIC DNA]</scope>
    <source>
        <strain evidence="2 3">59b</strain>
    </source>
</reference>
<dbReference type="AlphaFoldDB" id="A0A5A9G9M3"/>
<dbReference type="RefSeq" id="WP_149235026.1">
    <property type="nucleotide sequence ID" value="NZ_JALJXJ010000023.1"/>
</dbReference>
<feature type="region of interest" description="Disordered" evidence="1">
    <location>
        <begin position="1"/>
        <end position="21"/>
    </location>
</feature>
<accession>A0A5A9G9M3</accession>
<organism evidence="2 3">
    <name type="scientific">Azospirillum lipoferum</name>
    <dbReference type="NCBI Taxonomy" id="193"/>
    <lineage>
        <taxon>Bacteria</taxon>
        <taxon>Pseudomonadati</taxon>
        <taxon>Pseudomonadota</taxon>
        <taxon>Alphaproteobacteria</taxon>
        <taxon>Rhodospirillales</taxon>
        <taxon>Azospirillaceae</taxon>
        <taxon>Azospirillum</taxon>
    </lineage>
</organism>
<proteinExistence type="predicted"/>